<keyword evidence="3" id="KW-1185">Reference proteome</keyword>
<sequence length="369" mass="39848">MIPAASLATLETPLREDRMYLFVCGPGGRPGYGAEALALALPERGWITVDSCKVGRELPQEGIISRWRRSPEDQLLISVLTHPHDDHAAGLAELLDAMRPPLVAVTGNTPPEQDLARRIRDLELSGVTSQNIAARTVRAAVSAMERLVSSGATTLLPIRDQQTLISGPARVRCLAPTELEIRTLLSHLPKERANELSTVLEVTWGQTRLMLGADLPWKNPSGSVLPSGWESVDKRHPGLSDHTGLKVPHHGSREALHPRLLGITGPGPRLWVCTPFERSDLPRMDAADGADILLAVEPCLHLTKQPHVSANASNATLRVGTLRPPPGTPRSLKSAPPAGPLDAVWCFGFDNMGQLVGRWRGDAAIEVVP</sequence>
<name>A0A250ID45_9BACT</name>
<dbReference type="Proteomes" id="UP000217289">
    <property type="component" value="Chromosome"/>
</dbReference>
<organism evidence="2 3">
    <name type="scientific">Melittangium boletus DSM 14713</name>
    <dbReference type="NCBI Taxonomy" id="1294270"/>
    <lineage>
        <taxon>Bacteria</taxon>
        <taxon>Pseudomonadati</taxon>
        <taxon>Myxococcota</taxon>
        <taxon>Myxococcia</taxon>
        <taxon>Myxococcales</taxon>
        <taxon>Cystobacterineae</taxon>
        <taxon>Archangiaceae</taxon>
        <taxon>Melittangium</taxon>
    </lineage>
</organism>
<protein>
    <submittedName>
        <fullName evidence="2">Uncharacterized protein</fullName>
    </submittedName>
</protein>
<evidence type="ECO:0000313" key="2">
    <source>
        <dbReference type="EMBL" id="ATB29774.1"/>
    </source>
</evidence>
<dbReference type="EMBL" id="CP022163">
    <property type="protein sequence ID" value="ATB29774.1"/>
    <property type="molecule type" value="Genomic_DNA"/>
</dbReference>
<dbReference type="KEGG" id="mbd:MEBOL_003229"/>
<dbReference type="SUPFAM" id="SSF56281">
    <property type="entry name" value="Metallo-hydrolase/oxidoreductase"/>
    <property type="match status" value="1"/>
</dbReference>
<dbReference type="Gene3D" id="3.60.15.10">
    <property type="entry name" value="Ribonuclease Z/Hydroxyacylglutathione hydrolase-like"/>
    <property type="match status" value="1"/>
</dbReference>
<gene>
    <name evidence="2" type="ORF">MEBOL_003229</name>
</gene>
<accession>A0A250ID45</accession>
<feature type="region of interest" description="Disordered" evidence="1">
    <location>
        <begin position="313"/>
        <end position="336"/>
    </location>
</feature>
<dbReference type="AlphaFoldDB" id="A0A250ID45"/>
<dbReference type="OrthoDB" id="292594at2"/>
<proteinExistence type="predicted"/>
<dbReference type="InterPro" id="IPR036866">
    <property type="entry name" value="RibonucZ/Hydroxyglut_hydro"/>
</dbReference>
<evidence type="ECO:0000256" key="1">
    <source>
        <dbReference type="SAM" id="MobiDB-lite"/>
    </source>
</evidence>
<reference evidence="2 3" key="1">
    <citation type="submission" date="2017-06" db="EMBL/GenBank/DDBJ databases">
        <authorList>
            <person name="Kim H.J."/>
            <person name="Triplett B.A."/>
        </authorList>
    </citation>
    <scope>NUCLEOTIDE SEQUENCE [LARGE SCALE GENOMIC DNA]</scope>
    <source>
        <strain evidence="2 3">DSM 14713</strain>
    </source>
</reference>
<evidence type="ECO:0000313" key="3">
    <source>
        <dbReference type="Proteomes" id="UP000217289"/>
    </source>
</evidence>